<dbReference type="GeneID" id="92715717"/>
<protein>
    <submittedName>
        <fullName evidence="3">UDP-glucose 4-epimerase</fullName>
    </submittedName>
</protein>
<dbReference type="SUPFAM" id="SSF51735">
    <property type="entry name" value="NAD(P)-binding Rossmann-fold domains"/>
    <property type="match status" value="1"/>
</dbReference>
<sequence>MRILVTGGAGFIGSHLVDKLLSLGHEVTVIDNLSAGTGEFLPPQAEFIQADIRDRKTLQDLFEKRKFDVVYHEAAQTMVPVSIKDPSYDADENIMGLLSVLECARATGVRKIIFSSSAAVYGDNPALPLKENEVPVPESFYGLTKWMTEKYLELYKKLYGLDYTILRYSNVYGPRQGANGEGGVIYIFAKALACGKPITIFGDGSQTRDFISVHDIVAANVAALEKGSGEICNVSTETEISLNELAHEIVTLAGYDDSFIHYTEERTGDIHRSCLSNEKLKSLFGWKPSYNLNDGLKDTLSFFTQREKNTK</sequence>
<dbReference type="EMBL" id="AP019697">
    <property type="protein sequence ID" value="BBK24563.1"/>
    <property type="molecule type" value="Genomic_DNA"/>
</dbReference>
<dbReference type="OrthoDB" id="9801785at2"/>
<evidence type="ECO:0000259" key="2">
    <source>
        <dbReference type="Pfam" id="PF01370"/>
    </source>
</evidence>
<dbReference type="Proteomes" id="UP000320585">
    <property type="component" value="Chromosome"/>
</dbReference>
<feature type="domain" description="NAD-dependent epimerase/dehydratase" evidence="2">
    <location>
        <begin position="3"/>
        <end position="234"/>
    </location>
</feature>
<gene>
    <name evidence="3" type="ORF">Dia5BBH33_04980</name>
</gene>
<name>A0A8D5A045_9FIRM</name>
<proteinExistence type="inferred from homology"/>
<dbReference type="Gene3D" id="3.90.25.10">
    <property type="entry name" value="UDP-galactose 4-epimerase, domain 1"/>
    <property type="match status" value="1"/>
</dbReference>
<dbReference type="Pfam" id="PF01370">
    <property type="entry name" value="Epimerase"/>
    <property type="match status" value="1"/>
</dbReference>
<organism evidence="3 4">
    <name type="scientific">Dialister hominis</name>
    <dbReference type="NCBI Taxonomy" id="2582419"/>
    <lineage>
        <taxon>Bacteria</taxon>
        <taxon>Bacillati</taxon>
        <taxon>Bacillota</taxon>
        <taxon>Negativicutes</taxon>
        <taxon>Veillonellales</taxon>
        <taxon>Veillonellaceae</taxon>
        <taxon>Dialister</taxon>
    </lineage>
</organism>
<dbReference type="RefSeq" id="WP_022382809.1">
    <property type="nucleotide sequence ID" value="NZ_AP019697.1"/>
</dbReference>
<accession>A0A8D5A045</accession>
<evidence type="ECO:0000313" key="4">
    <source>
        <dbReference type="Proteomes" id="UP000320585"/>
    </source>
</evidence>
<dbReference type="PANTHER" id="PTHR43000">
    <property type="entry name" value="DTDP-D-GLUCOSE 4,6-DEHYDRATASE-RELATED"/>
    <property type="match status" value="1"/>
</dbReference>
<evidence type="ECO:0000313" key="3">
    <source>
        <dbReference type="EMBL" id="BBK24563.1"/>
    </source>
</evidence>
<evidence type="ECO:0000256" key="1">
    <source>
        <dbReference type="ARBA" id="ARBA00007637"/>
    </source>
</evidence>
<dbReference type="InterPro" id="IPR001509">
    <property type="entry name" value="Epimerase_deHydtase"/>
</dbReference>
<dbReference type="Gene3D" id="3.40.50.720">
    <property type="entry name" value="NAD(P)-binding Rossmann-like Domain"/>
    <property type="match status" value="1"/>
</dbReference>
<dbReference type="InterPro" id="IPR036291">
    <property type="entry name" value="NAD(P)-bd_dom_sf"/>
</dbReference>
<dbReference type="AlphaFoldDB" id="A0A8D5A045"/>
<reference evidence="4" key="1">
    <citation type="submission" date="2019-05" db="EMBL/GenBank/DDBJ databases">
        <title>Complete genome sequencing of Dialister sp. strain 5BBH33.</title>
        <authorList>
            <person name="Sakamoto M."/>
            <person name="Murakami T."/>
            <person name="Mori H."/>
        </authorList>
    </citation>
    <scope>NUCLEOTIDE SEQUENCE [LARGE SCALE GENOMIC DNA]</scope>
    <source>
        <strain evidence="4">5BBH33</strain>
    </source>
</reference>
<dbReference type="KEGG" id="dho:Dia5BBH33_04980"/>
<keyword evidence="4" id="KW-1185">Reference proteome</keyword>
<comment type="similarity">
    <text evidence="1">Belongs to the NAD(P)-dependent epimerase/dehydratase family.</text>
</comment>